<feature type="region of interest" description="Disordered" evidence="1">
    <location>
        <begin position="1"/>
        <end position="145"/>
    </location>
</feature>
<dbReference type="AlphaFoldDB" id="I3T785"/>
<evidence type="ECO:0000256" key="1">
    <source>
        <dbReference type="SAM" id="MobiDB-lite"/>
    </source>
</evidence>
<accession>I3T785</accession>
<reference evidence="2" key="1">
    <citation type="submission" date="2012-05" db="EMBL/GenBank/DDBJ databases">
        <authorList>
            <person name="Krishnakumar V."/>
            <person name="Cheung F."/>
            <person name="Xiao Y."/>
            <person name="Chan A."/>
            <person name="Moskal W.A."/>
            <person name="Town C.D."/>
        </authorList>
    </citation>
    <scope>NUCLEOTIDE SEQUENCE</scope>
</reference>
<feature type="compositionally biased region" description="Polar residues" evidence="1">
    <location>
        <begin position="33"/>
        <end position="44"/>
    </location>
</feature>
<organism evidence="2">
    <name type="scientific">Lotus japonicus</name>
    <name type="common">Lotus corniculatus var. japonicus</name>
    <dbReference type="NCBI Taxonomy" id="34305"/>
    <lineage>
        <taxon>Eukaryota</taxon>
        <taxon>Viridiplantae</taxon>
        <taxon>Streptophyta</taxon>
        <taxon>Embryophyta</taxon>
        <taxon>Tracheophyta</taxon>
        <taxon>Spermatophyta</taxon>
        <taxon>Magnoliopsida</taxon>
        <taxon>eudicotyledons</taxon>
        <taxon>Gunneridae</taxon>
        <taxon>Pentapetalae</taxon>
        <taxon>rosids</taxon>
        <taxon>fabids</taxon>
        <taxon>Fabales</taxon>
        <taxon>Fabaceae</taxon>
        <taxon>Papilionoideae</taxon>
        <taxon>50 kb inversion clade</taxon>
        <taxon>NPAAA clade</taxon>
        <taxon>Hologalegina</taxon>
        <taxon>robinioid clade</taxon>
        <taxon>Loteae</taxon>
        <taxon>Lotus</taxon>
    </lineage>
</organism>
<sequence length="170" mass="18021">MESLKDLEVQNPKAESSVSTVSVEPSDKDDSHTSSQEISTTVKKASSLVKHCTDSKSKTISTASEECAPLKTESNHVSVNRSQDLGSETSSDGEVLPPPPPLGTSSATESSHASGSARCDSSGSLQSSSESDISHSTKATVTVVKNPASNVMDGLMRRWDFNFFRNGNNR</sequence>
<feature type="compositionally biased region" description="Low complexity" evidence="1">
    <location>
        <begin position="103"/>
        <end position="136"/>
    </location>
</feature>
<evidence type="ECO:0000313" key="2">
    <source>
        <dbReference type="EMBL" id="AFK48377.1"/>
    </source>
</evidence>
<proteinExistence type="evidence at transcript level"/>
<protein>
    <submittedName>
        <fullName evidence="2">Uncharacterized protein</fullName>
    </submittedName>
</protein>
<feature type="compositionally biased region" description="Polar residues" evidence="1">
    <location>
        <begin position="75"/>
        <end position="92"/>
    </location>
</feature>
<dbReference type="EMBL" id="BT148583">
    <property type="protein sequence ID" value="AFK48377.1"/>
    <property type="molecule type" value="mRNA"/>
</dbReference>
<name>I3T785_LOTJA</name>